<evidence type="ECO:0000313" key="4">
    <source>
        <dbReference type="Proteomes" id="UP000278222"/>
    </source>
</evidence>
<dbReference type="Proteomes" id="UP000278222">
    <property type="component" value="Unassembled WGS sequence"/>
</dbReference>
<dbReference type="AlphaFoldDB" id="A0A3N1L5G2"/>
<evidence type="ECO:0000313" key="3">
    <source>
        <dbReference type="EMBL" id="ROP84635.1"/>
    </source>
</evidence>
<evidence type="ECO:0000256" key="2">
    <source>
        <dbReference type="SAM" id="MobiDB-lite"/>
    </source>
</evidence>
<dbReference type="InterPro" id="IPR007435">
    <property type="entry name" value="DUF484"/>
</dbReference>
<dbReference type="PANTHER" id="PTHR38765:SF1">
    <property type="entry name" value="DUF484 DOMAIN-CONTAINING PROTEIN"/>
    <property type="match status" value="1"/>
</dbReference>
<evidence type="ECO:0008006" key="5">
    <source>
        <dbReference type="Google" id="ProtNLM"/>
    </source>
</evidence>
<keyword evidence="4" id="KW-1185">Reference proteome</keyword>
<sequence length="253" mass="27238">MVDRRTESMGETTAAQPPATPAPAPPAPMTAARVASYLRSHPDFLVRHPDLVTVLTPPAAERGETVVDMQQFMLKRLQDEVRRIKEEQRDLLKATRANIQSQARIHDAALALLGARTFEHLVQTFTTDLSLLLDVDVVMLCVETADGHLPRVDVQGLSGLPAGSVGDLVGTDRDVVLRDDIEGDALLYGAGAGLVRSDALIRLAVSGMAPPCLLAMGSRDPQRFHPGQGTELLGFLGKIGSMAIRSWLDLPPT</sequence>
<reference evidence="3 4" key="1">
    <citation type="submission" date="2018-11" db="EMBL/GenBank/DDBJ databases">
        <title>Genomic Encyclopedia of Type Strains, Phase IV (KMG-IV): sequencing the most valuable type-strain genomes for metagenomic binning, comparative biology and taxonomic classification.</title>
        <authorList>
            <person name="Goeker M."/>
        </authorList>
    </citation>
    <scope>NUCLEOTIDE SEQUENCE [LARGE SCALE GENOMIC DNA]</scope>
    <source>
        <strain evidence="3 4">DSM 5900</strain>
    </source>
</reference>
<dbReference type="PANTHER" id="PTHR38765">
    <property type="entry name" value="DUF484 DOMAIN-CONTAINING PROTEIN"/>
    <property type="match status" value="1"/>
</dbReference>
<feature type="region of interest" description="Disordered" evidence="2">
    <location>
        <begin position="1"/>
        <end position="28"/>
    </location>
</feature>
<accession>A0A3N1L5G2</accession>
<evidence type="ECO:0000256" key="1">
    <source>
        <dbReference type="SAM" id="Coils"/>
    </source>
</evidence>
<dbReference type="Pfam" id="PF04340">
    <property type="entry name" value="DUF484"/>
    <property type="match status" value="1"/>
</dbReference>
<name>A0A3N1L5G2_9PROT</name>
<protein>
    <recommendedName>
        <fullName evidence="5">DUF484 family protein</fullName>
    </recommendedName>
</protein>
<comment type="caution">
    <text evidence="3">The sequence shown here is derived from an EMBL/GenBank/DDBJ whole genome shotgun (WGS) entry which is preliminary data.</text>
</comment>
<dbReference type="Gene3D" id="3.30.450.40">
    <property type="match status" value="1"/>
</dbReference>
<dbReference type="RefSeq" id="WP_245978432.1">
    <property type="nucleotide sequence ID" value="NZ_AP019700.1"/>
</dbReference>
<gene>
    <name evidence="3" type="ORF">EDC65_3990</name>
</gene>
<dbReference type="EMBL" id="RJKX01000015">
    <property type="protein sequence ID" value="ROP84635.1"/>
    <property type="molecule type" value="Genomic_DNA"/>
</dbReference>
<proteinExistence type="predicted"/>
<keyword evidence="1" id="KW-0175">Coiled coil</keyword>
<feature type="coiled-coil region" evidence="1">
    <location>
        <begin position="67"/>
        <end position="97"/>
    </location>
</feature>
<dbReference type="InterPro" id="IPR029016">
    <property type="entry name" value="GAF-like_dom_sf"/>
</dbReference>
<feature type="compositionally biased region" description="Pro residues" evidence="2">
    <location>
        <begin position="18"/>
        <end position="28"/>
    </location>
</feature>
<organism evidence="3 4">
    <name type="scientific">Stella humosa</name>
    <dbReference type="NCBI Taxonomy" id="94"/>
    <lineage>
        <taxon>Bacteria</taxon>
        <taxon>Pseudomonadati</taxon>
        <taxon>Pseudomonadota</taxon>
        <taxon>Alphaproteobacteria</taxon>
        <taxon>Rhodospirillales</taxon>
        <taxon>Stellaceae</taxon>
        <taxon>Stella</taxon>
    </lineage>
</organism>